<keyword evidence="3" id="KW-0004">4Fe-4S</keyword>
<dbReference type="PANTHER" id="PTHR11670">
    <property type="entry name" value="ACONITASE/IRON-RESPONSIVE ELEMENT FAMILY MEMBER"/>
    <property type="match status" value="1"/>
</dbReference>
<evidence type="ECO:0000256" key="5">
    <source>
        <dbReference type="ARBA" id="ARBA00023004"/>
    </source>
</evidence>
<protein>
    <recommendedName>
        <fullName evidence="8">Aconitase A/isopropylmalate dehydratase small subunit swivel domain-containing protein</fullName>
    </recommendedName>
</protein>
<evidence type="ECO:0000256" key="2">
    <source>
        <dbReference type="ARBA" id="ARBA00007185"/>
    </source>
</evidence>
<evidence type="ECO:0000259" key="8">
    <source>
        <dbReference type="Pfam" id="PF00694"/>
    </source>
</evidence>
<dbReference type="SUPFAM" id="SSF52016">
    <property type="entry name" value="LeuD/IlvD-like"/>
    <property type="match status" value="1"/>
</dbReference>
<dbReference type="AlphaFoldDB" id="A0A5J9TKS8"/>
<evidence type="ECO:0000313" key="10">
    <source>
        <dbReference type="Proteomes" id="UP000324897"/>
    </source>
</evidence>
<dbReference type="Gene3D" id="6.10.190.10">
    <property type="match status" value="1"/>
</dbReference>
<comment type="caution">
    <text evidence="9">The sequence shown here is derived from an EMBL/GenBank/DDBJ whole genome shotgun (WGS) entry which is preliminary data.</text>
</comment>
<evidence type="ECO:0000256" key="1">
    <source>
        <dbReference type="ARBA" id="ARBA00001966"/>
    </source>
</evidence>
<dbReference type="Pfam" id="PF00694">
    <property type="entry name" value="Aconitase_C"/>
    <property type="match status" value="1"/>
</dbReference>
<evidence type="ECO:0000256" key="6">
    <source>
        <dbReference type="ARBA" id="ARBA00023014"/>
    </source>
</evidence>
<evidence type="ECO:0000256" key="4">
    <source>
        <dbReference type="ARBA" id="ARBA00022723"/>
    </source>
</evidence>
<dbReference type="GO" id="GO:0016836">
    <property type="term" value="F:hydro-lyase activity"/>
    <property type="evidence" value="ECO:0007669"/>
    <property type="project" value="UniProtKB-ARBA"/>
</dbReference>
<evidence type="ECO:0000313" key="9">
    <source>
        <dbReference type="EMBL" id="TVU11538.1"/>
    </source>
</evidence>
<dbReference type="InterPro" id="IPR044137">
    <property type="entry name" value="AcnA_IRP_Swivel"/>
</dbReference>
<proteinExistence type="inferred from homology"/>
<keyword evidence="4" id="KW-0479">Metal-binding</keyword>
<dbReference type="GO" id="GO:0046872">
    <property type="term" value="F:metal ion binding"/>
    <property type="evidence" value="ECO:0007669"/>
    <property type="project" value="UniProtKB-KW"/>
</dbReference>
<feature type="domain" description="Aconitase A/isopropylmalate dehydratase small subunit swivel" evidence="8">
    <location>
        <begin position="72"/>
        <end position="200"/>
    </location>
</feature>
<comment type="cofactor">
    <cofactor evidence="1">
        <name>[4Fe-4S] cluster</name>
        <dbReference type="ChEBI" id="CHEBI:49883"/>
    </cofactor>
</comment>
<dbReference type="CDD" id="cd01580">
    <property type="entry name" value="AcnA_IRP_Swivel"/>
    <property type="match status" value="1"/>
</dbReference>
<keyword evidence="10" id="KW-1185">Reference proteome</keyword>
<accession>A0A5J9TKS8</accession>
<organism evidence="9 10">
    <name type="scientific">Eragrostis curvula</name>
    <name type="common">weeping love grass</name>
    <dbReference type="NCBI Taxonomy" id="38414"/>
    <lineage>
        <taxon>Eukaryota</taxon>
        <taxon>Viridiplantae</taxon>
        <taxon>Streptophyta</taxon>
        <taxon>Embryophyta</taxon>
        <taxon>Tracheophyta</taxon>
        <taxon>Spermatophyta</taxon>
        <taxon>Magnoliopsida</taxon>
        <taxon>Liliopsida</taxon>
        <taxon>Poales</taxon>
        <taxon>Poaceae</taxon>
        <taxon>PACMAD clade</taxon>
        <taxon>Chloridoideae</taxon>
        <taxon>Eragrostideae</taxon>
        <taxon>Eragrostidinae</taxon>
        <taxon>Eragrostis</taxon>
    </lineage>
</organism>
<dbReference type="OrthoDB" id="673168at2759"/>
<name>A0A5J9TKS8_9POAL</name>
<dbReference type="InterPro" id="IPR006249">
    <property type="entry name" value="Aconitase/IRP2"/>
</dbReference>
<keyword evidence="5" id="KW-0408">Iron</keyword>
<evidence type="ECO:0000256" key="3">
    <source>
        <dbReference type="ARBA" id="ARBA00022485"/>
    </source>
</evidence>
<evidence type="ECO:0000256" key="7">
    <source>
        <dbReference type="ARBA" id="ARBA00023239"/>
    </source>
</evidence>
<gene>
    <name evidence="9" type="ORF">EJB05_45131</name>
</gene>
<keyword evidence="7" id="KW-0456">Lyase</keyword>
<dbReference type="InterPro" id="IPR015928">
    <property type="entry name" value="Aconitase/3IPM_dehydase_swvl"/>
</dbReference>
<comment type="similarity">
    <text evidence="2">Belongs to the aconitase/IPM isomerase family.</text>
</comment>
<dbReference type="InterPro" id="IPR000573">
    <property type="entry name" value="AconitaseA/IPMdHydase_ssu_swvl"/>
</dbReference>
<reference evidence="9 10" key="1">
    <citation type="journal article" date="2019" name="Sci. Rep.">
        <title>A high-quality genome of Eragrostis curvula grass provides insights into Poaceae evolution and supports new strategies to enhance forage quality.</title>
        <authorList>
            <person name="Carballo J."/>
            <person name="Santos B.A.C.M."/>
            <person name="Zappacosta D."/>
            <person name="Garbus I."/>
            <person name="Selva J.P."/>
            <person name="Gallo C.A."/>
            <person name="Diaz A."/>
            <person name="Albertini E."/>
            <person name="Caccamo M."/>
            <person name="Echenique V."/>
        </authorList>
    </citation>
    <scope>NUCLEOTIDE SEQUENCE [LARGE SCALE GENOMIC DNA]</scope>
    <source>
        <strain evidence="10">cv. Victoria</strain>
        <tissue evidence="9">Leaf</tissue>
    </source>
</reference>
<keyword evidence="6" id="KW-0411">Iron-sulfur</keyword>
<dbReference type="GO" id="GO:0051539">
    <property type="term" value="F:4 iron, 4 sulfur cluster binding"/>
    <property type="evidence" value="ECO:0007669"/>
    <property type="project" value="UniProtKB-KW"/>
</dbReference>
<dbReference type="EMBL" id="RWGY01000039">
    <property type="protein sequence ID" value="TVU11538.1"/>
    <property type="molecule type" value="Genomic_DNA"/>
</dbReference>
<dbReference type="GO" id="GO:0043436">
    <property type="term" value="P:oxoacid metabolic process"/>
    <property type="evidence" value="ECO:0007669"/>
    <property type="project" value="UniProtKB-ARBA"/>
</dbReference>
<sequence length="285" mass="31764">MWNELKVPTSAVYSWDPNSRYIREPPFFKDMSNEPSGPPSIKDAYCLMMFGDSVTTDHISPAGSIHKESPAAQYLVEHGVNPKDFNSYGSRRGNYEVMMRGTFGNIRIVNKLILGNEVGPKTIHIPTGAKLYVYDAATRYITNGHDTIVLAGAEYGTGSSRDWDAKGTKLLGVKAVIAKSFERIHRSNLVGMGIVPLCFKSGEDMETLGLTGHEQYTIHLPTSVREMRPGQDIAVTTSTGKSFTCTLRFDTEVRFLDQTEKYIVELAYFNHGGILHYVIRKLINS</sequence>
<dbReference type="Gramene" id="TVU11538">
    <property type="protein sequence ID" value="TVU11538"/>
    <property type="gene ID" value="EJB05_45131"/>
</dbReference>
<dbReference type="Proteomes" id="UP000324897">
    <property type="component" value="Chromosome 3"/>
</dbReference>
<dbReference type="FunFam" id="3.20.19.10:FF:000001">
    <property type="entry name" value="Aconitate hydratase"/>
    <property type="match status" value="1"/>
</dbReference>
<dbReference type="Gene3D" id="3.20.19.10">
    <property type="entry name" value="Aconitase, domain 4"/>
    <property type="match status" value="1"/>
</dbReference>